<dbReference type="Proteomes" id="UP001165120">
    <property type="component" value="Unassembled WGS sequence"/>
</dbReference>
<evidence type="ECO:0000256" key="9">
    <source>
        <dbReference type="ARBA" id="ARBA00023242"/>
    </source>
</evidence>
<evidence type="ECO:0000313" key="13">
    <source>
        <dbReference type="Proteomes" id="UP001165120"/>
    </source>
</evidence>
<keyword evidence="5 10" id="KW-0863">Zinc-finger</keyword>
<dbReference type="Gene3D" id="2.20.25.190">
    <property type="match status" value="1"/>
</dbReference>
<evidence type="ECO:0000256" key="6">
    <source>
        <dbReference type="ARBA" id="ARBA00022833"/>
    </source>
</evidence>
<dbReference type="InterPro" id="IPR007808">
    <property type="entry name" value="Elf1"/>
</dbReference>
<dbReference type="Pfam" id="PF05129">
    <property type="entry name" value="Zn_ribbon_Elf1"/>
    <property type="match status" value="1"/>
</dbReference>
<accession>A0A9W6SZL5</accession>
<protein>
    <recommendedName>
        <fullName evidence="10">Transcription elongation factor 1 homolog</fullName>
    </recommendedName>
</protein>
<dbReference type="InterPro" id="IPR038567">
    <property type="entry name" value="T_Elf1_sf"/>
</dbReference>
<evidence type="ECO:0000256" key="5">
    <source>
        <dbReference type="ARBA" id="ARBA00022771"/>
    </source>
</evidence>
<dbReference type="EMBL" id="BSXN01000757">
    <property type="protein sequence ID" value="GME69708.1"/>
    <property type="molecule type" value="Genomic_DNA"/>
</dbReference>
<evidence type="ECO:0000256" key="11">
    <source>
        <dbReference type="SAM" id="MobiDB-lite"/>
    </source>
</evidence>
<evidence type="ECO:0000256" key="3">
    <source>
        <dbReference type="ARBA" id="ARBA00009730"/>
    </source>
</evidence>
<keyword evidence="13" id="KW-1185">Reference proteome</keyword>
<dbReference type="GO" id="GO:0006368">
    <property type="term" value="P:transcription elongation by RNA polymerase II"/>
    <property type="evidence" value="ECO:0007669"/>
    <property type="project" value="TreeGrafter"/>
</dbReference>
<dbReference type="SUPFAM" id="SSF57783">
    <property type="entry name" value="Zinc beta-ribbon"/>
    <property type="match status" value="1"/>
</dbReference>
<dbReference type="PANTHER" id="PTHR20934:SF0">
    <property type="entry name" value="TRANSCRIPTION ELONGATION FACTOR 1 HOMOLOG"/>
    <property type="match status" value="1"/>
</dbReference>
<sequence length="127" mass="14282">MIAVLIYTIYLQGKRKTSARGPAKKVKQRLDTQFSCLFCNHEKAVTCSLDKKTNIGTLHCKICGQSFQSPINSLSQPIDIYSDWVDACEAVAQEQAEAAQSGYTDKYSDDEGRDISRDDEKEDDDYD</sequence>
<dbReference type="FunFam" id="2.20.25.190:FF:000001">
    <property type="entry name" value="Transcription elongation factor 1 homolog"/>
    <property type="match status" value="1"/>
</dbReference>
<proteinExistence type="inferred from homology"/>
<keyword evidence="9 10" id="KW-0539">Nucleus</keyword>
<dbReference type="GO" id="GO:0008270">
    <property type="term" value="F:zinc ion binding"/>
    <property type="evidence" value="ECO:0007669"/>
    <property type="project" value="UniProtKB-KW"/>
</dbReference>
<comment type="similarity">
    <text evidence="3 10">Belongs to the ELOF1 family.</text>
</comment>
<feature type="region of interest" description="Disordered" evidence="11">
    <location>
        <begin position="96"/>
        <end position="127"/>
    </location>
</feature>
<comment type="function">
    <text evidence="1 10">Transcription elongation factor implicated in the maintenance of proper chromatin structure in actively transcribed regions.</text>
</comment>
<evidence type="ECO:0000256" key="10">
    <source>
        <dbReference type="RuleBase" id="RU364033"/>
    </source>
</evidence>
<dbReference type="AlphaFoldDB" id="A0A9W6SZL5"/>
<keyword evidence="6 10" id="KW-0862">Zinc</keyword>
<organism evidence="12 13">
    <name type="scientific">Candida boidinii</name>
    <name type="common">Yeast</name>
    <dbReference type="NCBI Taxonomy" id="5477"/>
    <lineage>
        <taxon>Eukaryota</taxon>
        <taxon>Fungi</taxon>
        <taxon>Dikarya</taxon>
        <taxon>Ascomycota</taxon>
        <taxon>Saccharomycotina</taxon>
        <taxon>Pichiomycetes</taxon>
        <taxon>Pichiales</taxon>
        <taxon>Pichiaceae</taxon>
        <taxon>Ogataea</taxon>
        <taxon>Ogataea/Candida clade</taxon>
    </lineage>
</organism>
<name>A0A9W6SZL5_CANBO</name>
<comment type="caution">
    <text evidence="12">The sequence shown here is derived from an EMBL/GenBank/DDBJ whole genome shotgun (WGS) entry which is preliminary data.</text>
</comment>
<keyword evidence="4 10" id="KW-0479">Metal-binding</keyword>
<evidence type="ECO:0000256" key="1">
    <source>
        <dbReference type="ARBA" id="ARBA00003357"/>
    </source>
</evidence>
<evidence type="ECO:0000256" key="2">
    <source>
        <dbReference type="ARBA" id="ARBA00004123"/>
    </source>
</evidence>
<gene>
    <name evidence="12" type="ORF">Cboi02_000250800</name>
</gene>
<reference evidence="12" key="1">
    <citation type="submission" date="2023-04" db="EMBL/GenBank/DDBJ databases">
        <title>Candida boidinii NBRC 10035.</title>
        <authorList>
            <person name="Ichikawa N."/>
            <person name="Sato H."/>
            <person name="Tonouchi N."/>
        </authorList>
    </citation>
    <scope>NUCLEOTIDE SEQUENCE</scope>
    <source>
        <strain evidence="12">NBRC 10035</strain>
    </source>
</reference>
<keyword evidence="8 10" id="KW-0804">Transcription</keyword>
<keyword evidence="7 10" id="KW-0805">Transcription regulation</keyword>
<evidence type="ECO:0000256" key="4">
    <source>
        <dbReference type="ARBA" id="ARBA00022723"/>
    </source>
</evidence>
<evidence type="ECO:0000256" key="8">
    <source>
        <dbReference type="ARBA" id="ARBA00023163"/>
    </source>
</evidence>
<comment type="subcellular location">
    <subcellularLocation>
        <location evidence="2 10">Nucleus</location>
    </subcellularLocation>
</comment>
<dbReference type="GO" id="GO:0000993">
    <property type="term" value="F:RNA polymerase II complex binding"/>
    <property type="evidence" value="ECO:0007669"/>
    <property type="project" value="TreeGrafter"/>
</dbReference>
<dbReference type="PANTHER" id="PTHR20934">
    <property type="entry name" value="TRANSCRIPTION ELONGATION FACTOR 1 HOMOLOG"/>
    <property type="match status" value="1"/>
</dbReference>
<evidence type="ECO:0000313" key="12">
    <source>
        <dbReference type="EMBL" id="GME69708.1"/>
    </source>
</evidence>
<evidence type="ECO:0000256" key="7">
    <source>
        <dbReference type="ARBA" id="ARBA00023015"/>
    </source>
</evidence>
<feature type="compositionally biased region" description="Basic and acidic residues" evidence="11">
    <location>
        <begin position="106"/>
        <end position="119"/>
    </location>
</feature>
<dbReference type="GO" id="GO:0008023">
    <property type="term" value="C:transcription elongation factor complex"/>
    <property type="evidence" value="ECO:0007669"/>
    <property type="project" value="TreeGrafter"/>
</dbReference>